<gene>
    <name evidence="1" type="ORF">BCT74_19760</name>
</gene>
<reference evidence="2" key="1">
    <citation type="submission" date="2016-07" db="EMBL/GenBank/DDBJ databases">
        <title>Nontailed viruses are major unrecognized killers of bacteria in the ocean.</title>
        <authorList>
            <person name="Kauffman K."/>
            <person name="Hussain F."/>
            <person name="Yang J."/>
            <person name="Arevalo P."/>
            <person name="Brown J."/>
            <person name="Cutler M."/>
            <person name="Kelly L."/>
            <person name="Polz M.F."/>
        </authorList>
    </citation>
    <scope>NUCLEOTIDE SEQUENCE [LARGE SCALE GENOMIC DNA]</scope>
    <source>
        <strain evidence="2">10N.261.51.B8</strain>
    </source>
</reference>
<dbReference type="AlphaFoldDB" id="A0A2N7IIW0"/>
<sequence>MPYHTFCPLEVRKHVVIEVIINDERVLRYVIWQDQRFRFKTINKNSLFREEQAVRNYCAGM</sequence>
<accession>A0A2N7IIW0</accession>
<dbReference type="Proteomes" id="UP000235746">
    <property type="component" value="Unassembled WGS sequence"/>
</dbReference>
<evidence type="ECO:0000313" key="1">
    <source>
        <dbReference type="EMBL" id="PML57497.1"/>
    </source>
</evidence>
<comment type="caution">
    <text evidence="1">The sequence shown here is derived from an EMBL/GenBank/DDBJ whole genome shotgun (WGS) entry which is preliminary data.</text>
</comment>
<dbReference type="EMBL" id="MCYL01000011">
    <property type="protein sequence ID" value="PML57497.1"/>
    <property type="molecule type" value="Genomic_DNA"/>
</dbReference>
<protein>
    <submittedName>
        <fullName evidence="1">Uncharacterized protein</fullName>
    </submittedName>
</protein>
<organism evidence="1 2">
    <name type="scientific">Vibrio lentus</name>
    <dbReference type="NCBI Taxonomy" id="136468"/>
    <lineage>
        <taxon>Bacteria</taxon>
        <taxon>Pseudomonadati</taxon>
        <taxon>Pseudomonadota</taxon>
        <taxon>Gammaproteobacteria</taxon>
        <taxon>Vibrionales</taxon>
        <taxon>Vibrionaceae</taxon>
        <taxon>Vibrio</taxon>
    </lineage>
</organism>
<proteinExistence type="predicted"/>
<name>A0A2N7IIW0_9VIBR</name>
<evidence type="ECO:0000313" key="2">
    <source>
        <dbReference type="Proteomes" id="UP000235746"/>
    </source>
</evidence>